<sequence>MRNDRPLQKLVVGVSDTASETAVEWVVDRLRTRPAEVTLVSAFDWDVTDWNEVDRALERVGRTIRAASPESIVHLGSVDAPAADAIAEATREAELLVIGSRRREHLASLTGATALRLAGQSRCATVIVPEAWSPAPKGLILVGVDDDSSDGAVELAAREAEATGARLELVRAWTAPLPAFDPLVWIADTEHALRVDNQEQLDAVVERAKAAHPTRHIAGLVREGLPSAALAARAGDADLVVLGTHRHGVVIGFLLGSTAQELLRNSTTPVCVVPEPAAG</sequence>
<evidence type="ECO:0000256" key="1">
    <source>
        <dbReference type="ARBA" id="ARBA00008791"/>
    </source>
</evidence>
<gene>
    <name evidence="3" type="ORF">ACFPJ4_07785</name>
</gene>
<dbReference type="SUPFAM" id="SSF52402">
    <property type="entry name" value="Adenine nucleotide alpha hydrolases-like"/>
    <property type="match status" value="2"/>
</dbReference>
<comment type="similarity">
    <text evidence="1">Belongs to the universal stress protein A family.</text>
</comment>
<dbReference type="InterPro" id="IPR006015">
    <property type="entry name" value="Universal_stress_UspA"/>
</dbReference>
<protein>
    <submittedName>
        <fullName evidence="3">Universal stress protein</fullName>
    </submittedName>
</protein>
<dbReference type="PANTHER" id="PTHR46268:SF6">
    <property type="entry name" value="UNIVERSAL STRESS PROTEIN UP12"/>
    <property type="match status" value="1"/>
</dbReference>
<keyword evidence="4" id="KW-1185">Reference proteome</keyword>
<reference evidence="4" key="1">
    <citation type="journal article" date="2019" name="Int. J. Syst. Evol. Microbiol.">
        <title>The Global Catalogue of Microorganisms (GCM) 10K type strain sequencing project: providing services to taxonomists for standard genome sequencing and annotation.</title>
        <authorList>
            <consortium name="The Broad Institute Genomics Platform"/>
            <consortium name="The Broad Institute Genome Sequencing Center for Infectious Disease"/>
            <person name="Wu L."/>
            <person name="Ma J."/>
        </authorList>
    </citation>
    <scope>NUCLEOTIDE SEQUENCE [LARGE SCALE GENOMIC DNA]</scope>
    <source>
        <strain evidence="4">CGMCC 4.6997</strain>
    </source>
</reference>
<dbReference type="CDD" id="cd00293">
    <property type="entry name" value="USP-like"/>
    <property type="match status" value="1"/>
</dbReference>
<dbReference type="PANTHER" id="PTHR46268">
    <property type="entry name" value="STRESS RESPONSE PROTEIN NHAX"/>
    <property type="match status" value="1"/>
</dbReference>
<comment type="caution">
    <text evidence="3">The sequence shown here is derived from an EMBL/GenBank/DDBJ whole genome shotgun (WGS) entry which is preliminary data.</text>
</comment>
<name>A0ABW0NQC5_9MICO</name>
<evidence type="ECO:0000259" key="2">
    <source>
        <dbReference type="Pfam" id="PF00582"/>
    </source>
</evidence>
<proteinExistence type="inferred from homology"/>
<dbReference type="Proteomes" id="UP001596039">
    <property type="component" value="Unassembled WGS sequence"/>
</dbReference>
<accession>A0ABW0NQC5</accession>
<feature type="domain" description="UspA" evidence="2">
    <location>
        <begin position="140"/>
        <end position="274"/>
    </location>
</feature>
<organism evidence="3 4">
    <name type="scientific">Lysinimonas soli</name>
    <dbReference type="NCBI Taxonomy" id="1074233"/>
    <lineage>
        <taxon>Bacteria</taxon>
        <taxon>Bacillati</taxon>
        <taxon>Actinomycetota</taxon>
        <taxon>Actinomycetes</taxon>
        <taxon>Micrococcales</taxon>
        <taxon>Microbacteriaceae</taxon>
        <taxon>Lysinimonas</taxon>
    </lineage>
</organism>
<dbReference type="EMBL" id="JBHSMG010000002">
    <property type="protein sequence ID" value="MFC5502136.1"/>
    <property type="molecule type" value="Genomic_DNA"/>
</dbReference>
<dbReference type="InterPro" id="IPR006016">
    <property type="entry name" value="UspA"/>
</dbReference>
<evidence type="ECO:0000313" key="4">
    <source>
        <dbReference type="Proteomes" id="UP001596039"/>
    </source>
</evidence>
<feature type="domain" description="UspA" evidence="2">
    <location>
        <begin position="8"/>
        <end position="129"/>
    </location>
</feature>
<evidence type="ECO:0000313" key="3">
    <source>
        <dbReference type="EMBL" id="MFC5502136.1"/>
    </source>
</evidence>
<dbReference type="PRINTS" id="PR01438">
    <property type="entry name" value="UNVRSLSTRESS"/>
</dbReference>
<dbReference type="Pfam" id="PF00582">
    <property type="entry name" value="Usp"/>
    <property type="match status" value="2"/>
</dbReference>
<dbReference type="Gene3D" id="3.40.50.12370">
    <property type="match status" value="1"/>
</dbReference>
<dbReference type="RefSeq" id="WP_386739838.1">
    <property type="nucleotide sequence ID" value="NZ_JBHSMG010000002.1"/>
</dbReference>